<feature type="transmembrane region" description="Helical" evidence="5">
    <location>
        <begin position="34"/>
        <end position="51"/>
    </location>
</feature>
<evidence type="ECO:0000256" key="3">
    <source>
        <dbReference type="ARBA" id="ARBA00022989"/>
    </source>
</evidence>
<dbReference type="InterPro" id="IPR050997">
    <property type="entry name" value="MAPEG"/>
</dbReference>
<dbReference type="AlphaFoldDB" id="A0ABD3QF83"/>
<keyword evidence="4 5" id="KW-0472">Membrane</keyword>
<evidence type="ECO:0000256" key="5">
    <source>
        <dbReference type="SAM" id="Phobius"/>
    </source>
</evidence>
<accession>A0ABD3QF83</accession>
<comment type="caution">
    <text evidence="6">The sequence shown here is derived from an EMBL/GenBank/DDBJ whole genome shotgun (WGS) entry which is preliminary data.</text>
</comment>
<dbReference type="Pfam" id="PF01124">
    <property type="entry name" value="MAPEG"/>
    <property type="match status" value="1"/>
</dbReference>
<dbReference type="PANTHER" id="PTHR10250">
    <property type="entry name" value="MICROSOMAL GLUTATHIONE S-TRANSFERASE"/>
    <property type="match status" value="1"/>
</dbReference>
<dbReference type="GO" id="GO:0016020">
    <property type="term" value="C:membrane"/>
    <property type="evidence" value="ECO:0007669"/>
    <property type="project" value="UniProtKB-SubCell"/>
</dbReference>
<gene>
    <name evidence="6" type="ORF">ACHAWO_007425</name>
</gene>
<feature type="transmembrane region" description="Helical" evidence="5">
    <location>
        <begin position="164"/>
        <end position="185"/>
    </location>
</feature>
<evidence type="ECO:0000256" key="4">
    <source>
        <dbReference type="ARBA" id="ARBA00023136"/>
    </source>
</evidence>
<comment type="subcellular location">
    <subcellularLocation>
        <location evidence="1">Membrane</location>
        <topology evidence="1">Multi-pass membrane protein</topology>
    </subcellularLocation>
</comment>
<proteinExistence type="predicted"/>
<evidence type="ECO:0000256" key="1">
    <source>
        <dbReference type="ARBA" id="ARBA00004141"/>
    </source>
</evidence>
<protein>
    <submittedName>
        <fullName evidence="6">Uncharacterized protein</fullName>
    </submittedName>
</protein>
<dbReference type="Gene3D" id="1.20.120.550">
    <property type="entry name" value="Membrane associated eicosanoid/glutathione metabolism-like domain"/>
    <property type="match status" value="1"/>
</dbReference>
<dbReference type="SUPFAM" id="SSF161084">
    <property type="entry name" value="MAPEG domain-like"/>
    <property type="match status" value="1"/>
</dbReference>
<dbReference type="EMBL" id="JALLPJ020000196">
    <property type="protein sequence ID" value="KAL3799085.1"/>
    <property type="molecule type" value="Genomic_DNA"/>
</dbReference>
<keyword evidence="3 5" id="KW-1133">Transmembrane helix</keyword>
<keyword evidence="2 5" id="KW-0812">Transmembrane</keyword>
<dbReference type="InterPro" id="IPR023352">
    <property type="entry name" value="MAPEG-like_dom_sf"/>
</dbReference>
<sequence length="190" mass="20610">MSFKPLLLITGTAVVGGAVEFNYGTTSDAQSDRITAVTPAILLGTGFWALMQGFTVGQARTKYAELARKDGEKDVDERYLLPNLYAQGTSKHAKAFNCVQRSHQHIFETYTQAVLGGLAGMISFPICTAISSAMYAIGRVQLSKGYAAAEGDPKKRYEARFAKWMWYGFLGNVFLGIGSCGLIMAGKKKV</sequence>
<organism evidence="6 7">
    <name type="scientific">Cyclotella atomus</name>
    <dbReference type="NCBI Taxonomy" id="382360"/>
    <lineage>
        <taxon>Eukaryota</taxon>
        <taxon>Sar</taxon>
        <taxon>Stramenopiles</taxon>
        <taxon>Ochrophyta</taxon>
        <taxon>Bacillariophyta</taxon>
        <taxon>Coscinodiscophyceae</taxon>
        <taxon>Thalassiosirophycidae</taxon>
        <taxon>Stephanodiscales</taxon>
        <taxon>Stephanodiscaceae</taxon>
        <taxon>Cyclotella</taxon>
    </lineage>
</organism>
<dbReference type="Proteomes" id="UP001530400">
    <property type="component" value="Unassembled WGS sequence"/>
</dbReference>
<evidence type="ECO:0000313" key="6">
    <source>
        <dbReference type="EMBL" id="KAL3799085.1"/>
    </source>
</evidence>
<dbReference type="PANTHER" id="PTHR10250:SF26">
    <property type="entry name" value="GLUTATHIONE S-TRANSFERASE 3, MITOCHONDRIAL"/>
    <property type="match status" value="1"/>
</dbReference>
<evidence type="ECO:0000256" key="2">
    <source>
        <dbReference type="ARBA" id="ARBA00022692"/>
    </source>
</evidence>
<reference evidence="6 7" key="1">
    <citation type="submission" date="2024-10" db="EMBL/GenBank/DDBJ databases">
        <title>Updated reference genomes for cyclostephanoid diatoms.</title>
        <authorList>
            <person name="Roberts W.R."/>
            <person name="Alverson A.J."/>
        </authorList>
    </citation>
    <scope>NUCLEOTIDE SEQUENCE [LARGE SCALE GENOMIC DNA]</scope>
    <source>
        <strain evidence="6 7">AJA010-31</strain>
    </source>
</reference>
<dbReference type="GO" id="GO:0006691">
    <property type="term" value="P:leukotriene metabolic process"/>
    <property type="evidence" value="ECO:0007669"/>
    <property type="project" value="UniProtKB-ARBA"/>
</dbReference>
<keyword evidence="7" id="KW-1185">Reference proteome</keyword>
<name>A0ABD3QF83_9STRA</name>
<dbReference type="InterPro" id="IPR001129">
    <property type="entry name" value="Membr-assoc_MAPEG"/>
</dbReference>
<feature type="transmembrane region" description="Helical" evidence="5">
    <location>
        <begin position="113"/>
        <end position="137"/>
    </location>
</feature>
<evidence type="ECO:0000313" key="7">
    <source>
        <dbReference type="Proteomes" id="UP001530400"/>
    </source>
</evidence>